<dbReference type="AlphaFoldDB" id="A0A7W5XXW0"/>
<evidence type="ECO:0000256" key="1">
    <source>
        <dbReference type="SAM" id="MobiDB-lite"/>
    </source>
</evidence>
<evidence type="ECO:0000313" key="2">
    <source>
        <dbReference type="EMBL" id="MBB3702833.1"/>
    </source>
</evidence>
<evidence type="ECO:0000313" key="3">
    <source>
        <dbReference type="Proteomes" id="UP000541425"/>
    </source>
</evidence>
<organism evidence="2 3">
    <name type="scientific">Alloprevotella rava</name>
    <dbReference type="NCBI Taxonomy" id="671218"/>
    <lineage>
        <taxon>Bacteria</taxon>
        <taxon>Pseudomonadati</taxon>
        <taxon>Bacteroidota</taxon>
        <taxon>Bacteroidia</taxon>
        <taxon>Bacteroidales</taxon>
        <taxon>Prevotellaceae</taxon>
        <taxon>Alloprevotella</taxon>
    </lineage>
</organism>
<protein>
    <submittedName>
        <fullName evidence="2">Uncharacterized protein</fullName>
    </submittedName>
</protein>
<accession>A0A7W5XXW0</accession>
<sequence>MRKDTVFLGKLGLYGRKVWPKARESAQKRAFFLIVSAGAIRKPADSLIVSAEAIRKKKVGRVGLVGPVRDPKKVKRFSDQSDRSDQSENQPPQEDLRPV</sequence>
<comment type="caution">
    <text evidence="2">The sequence shown here is derived from an EMBL/GenBank/DDBJ whole genome shotgun (WGS) entry which is preliminary data.</text>
</comment>
<proteinExistence type="predicted"/>
<feature type="region of interest" description="Disordered" evidence="1">
    <location>
        <begin position="70"/>
        <end position="99"/>
    </location>
</feature>
<gene>
    <name evidence="2" type="ORF">FHS60_001302</name>
</gene>
<feature type="compositionally biased region" description="Basic and acidic residues" evidence="1">
    <location>
        <begin position="76"/>
        <end position="86"/>
    </location>
</feature>
<name>A0A7W5XXW0_9BACT</name>
<dbReference type="EMBL" id="JACICA010000005">
    <property type="protein sequence ID" value="MBB3702833.1"/>
    <property type="molecule type" value="Genomic_DNA"/>
</dbReference>
<dbReference type="Proteomes" id="UP000541425">
    <property type="component" value="Unassembled WGS sequence"/>
</dbReference>
<reference evidence="2 3" key="1">
    <citation type="submission" date="2020-08" db="EMBL/GenBank/DDBJ databases">
        <title>Genomic Encyclopedia of Type Strains, Phase IV (KMG-IV): sequencing the most valuable type-strain genomes for metagenomic binning, comparative biology and taxonomic classification.</title>
        <authorList>
            <person name="Goeker M."/>
        </authorList>
    </citation>
    <scope>NUCLEOTIDE SEQUENCE [LARGE SCALE GENOMIC DNA]</scope>
    <source>
        <strain evidence="2 3">DSM 22548</strain>
    </source>
</reference>